<keyword evidence="5" id="KW-1185">Reference proteome</keyword>
<sequence length="155" mass="17016">MADISFVTPWLAVGGAIVTEEDVLSVLEKGITHVVNCRVGFDDKQLLRGRAAYLWDPAPDDRRPKPARWFTEAIRFTRAAMEDDRAKVLVHCTGGIDRSPSIAYAILRSMGYSEADAESAVLEGRPEARLPYRQYAEAAVKQFSGSGSENEGNVA</sequence>
<dbReference type="InterPro" id="IPR016130">
    <property type="entry name" value="Tyr_Pase_AS"/>
</dbReference>
<dbReference type="Pfam" id="PF00782">
    <property type="entry name" value="DSPc"/>
    <property type="match status" value="1"/>
</dbReference>
<evidence type="ECO:0000256" key="2">
    <source>
        <dbReference type="ARBA" id="ARBA00022912"/>
    </source>
</evidence>
<evidence type="ECO:0000256" key="1">
    <source>
        <dbReference type="ARBA" id="ARBA00022801"/>
    </source>
</evidence>
<accession>A0A934N2Y3</accession>
<dbReference type="PANTHER" id="PTHR10159">
    <property type="entry name" value="DUAL SPECIFICITY PROTEIN PHOSPHATASE"/>
    <property type="match status" value="1"/>
</dbReference>
<reference evidence="4" key="1">
    <citation type="submission" date="2020-10" db="EMBL/GenBank/DDBJ databases">
        <title>Ca. Dormibacterota MAGs.</title>
        <authorList>
            <person name="Montgomery K."/>
        </authorList>
    </citation>
    <scope>NUCLEOTIDE SEQUENCE [LARGE SCALE GENOMIC DNA]</scope>
    <source>
        <strain evidence="4">SC8812_S17_10</strain>
    </source>
</reference>
<dbReference type="Proteomes" id="UP000612893">
    <property type="component" value="Unassembled WGS sequence"/>
</dbReference>
<dbReference type="CDD" id="cd14498">
    <property type="entry name" value="DSP"/>
    <property type="match status" value="1"/>
</dbReference>
<evidence type="ECO:0000313" key="5">
    <source>
        <dbReference type="Proteomes" id="UP000612893"/>
    </source>
</evidence>
<dbReference type="AlphaFoldDB" id="A0A934N2Y3"/>
<dbReference type="SUPFAM" id="SSF52799">
    <property type="entry name" value="(Phosphotyrosine protein) phosphatases II"/>
    <property type="match status" value="1"/>
</dbReference>
<organism evidence="4 5">
    <name type="scientific">Candidatus Nephthysia bennettiae</name>
    <dbReference type="NCBI Taxonomy" id="3127016"/>
    <lineage>
        <taxon>Bacteria</taxon>
        <taxon>Bacillati</taxon>
        <taxon>Candidatus Dormiibacterota</taxon>
        <taxon>Candidatus Dormibacteria</taxon>
        <taxon>Candidatus Dormibacterales</taxon>
        <taxon>Candidatus Dormibacteraceae</taxon>
        <taxon>Candidatus Nephthysia</taxon>
    </lineage>
</organism>
<dbReference type="EMBL" id="JAEKNR010000116">
    <property type="protein sequence ID" value="MBJ7598535.1"/>
    <property type="molecule type" value="Genomic_DNA"/>
</dbReference>
<proteinExistence type="predicted"/>
<dbReference type="SMART" id="SM00195">
    <property type="entry name" value="DSPc"/>
    <property type="match status" value="1"/>
</dbReference>
<dbReference type="PROSITE" id="PS50056">
    <property type="entry name" value="TYR_PHOSPHATASE_2"/>
    <property type="match status" value="1"/>
</dbReference>
<gene>
    <name evidence="4" type="ORF">JF922_10680</name>
</gene>
<comment type="caution">
    <text evidence="4">The sequence shown here is derived from an EMBL/GenBank/DDBJ whole genome shotgun (WGS) entry which is preliminary data.</text>
</comment>
<evidence type="ECO:0000259" key="3">
    <source>
        <dbReference type="PROSITE" id="PS50056"/>
    </source>
</evidence>
<dbReference type="InterPro" id="IPR020422">
    <property type="entry name" value="TYR_PHOSPHATASE_DUAL_dom"/>
</dbReference>
<keyword evidence="1" id="KW-0378">Hydrolase</keyword>
<dbReference type="RefSeq" id="WP_338201611.1">
    <property type="nucleotide sequence ID" value="NZ_JAEKNR010000116.1"/>
</dbReference>
<dbReference type="Gene3D" id="3.90.190.10">
    <property type="entry name" value="Protein tyrosine phosphatase superfamily"/>
    <property type="match status" value="1"/>
</dbReference>
<dbReference type="InterPro" id="IPR000387">
    <property type="entry name" value="Tyr_Pase_dom"/>
</dbReference>
<name>A0A934N2Y3_9BACT</name>
<feature type="domain" description="Tyrosine specific protein phosphatases" evidence="3">
    <location>
        <begin position="68"/>
        <end position="136"/>
    </location>
</feature>
<dbReference type="InterPro" id="IPR000340">
    <property type="entry name" value="Dual-sp_phosphatase_cat-dom"/>
</dbReference>
<protein>
    <submittedName>
        <fullName evidence="4">Dual specificity protein phosphatase family protein</fullName>
    </submittedName>
</protein>
<keyword evidence="2" id="KW-0904">Protein phosphatase</keyword>
<evidence type="ECO:0000313" key="4">
    <source>
        <dbReference type="EMBL" id="MBJ7598535.1"/>
    </source>
</evidence>
<dbReference type="GO" id="GO:0004721">
    <property type="term" value="F:phosphoprotein phosphatase activity"/>
    <property type="evidence" value="ECO:0007669"/>
    <property type="project" value="UniProtKB-KW"/>
</dbReference>
<dbReference type="PROSITE" id="PS00383">
    <property type="entry name" value="TYR_PHOSPHATASE_1"/>
    <property type="match status" value="1"/>
</dbReference>
<dbReference type="PANTHER" id="PTHR10159:SF519">
    <property type="entry name" value="DUAL SPECIFICITY PROTEIN PHOSPHATASE MPK3"/>
    <property type="match status" value="1"/>
</dbReference>
<dbReference type="InterPro" id="IPR029021">
    <property type="entry name" value="Prot-tyrosine_phosphatase-like"/>
</dbReference>